<dbReference type="GO" id="GO:0006260">
    <property type="term" value="P:DNA replication"/>
    <property type="evidence" value="ECO:0007669"/>
    <property type="project" value="UniProtKB-KW"/>
</dbReference>
<dbReference type="FunFam" id="1.10.150.20:FF:000007">
    <property type="entry name" value="DNA ligase"/>
    <property type="match status" value="1"/>
</dbReference>
<dbReference type="CDD" id="cd00114">
    <property type="entry name" value="LIGANc"/>
    <property type="match status" value="1"/>
</dbReference>
<evidence type="ECO:0000256" key="5">
    <source>
        <dbReference type="ARBA" id="ARBA00022705"/>
    </source>
</evidence>
<dbReference type="InterPro" id="IPR010994">
    <property type="entry name" value="RuvA_2-like"/>
</dbReference>
<keyword evidence="9 14" id="KW-0460">Magnesium</keyword>
<dbReference type="SUPFAM" id="SSF52113">
    <property type="entry name" value="BRCT domain"/>
    <property type="match status" value="1"/>
</dbReference>
<evidence type="ECO:0000256" key="14">
    <source>
        <dbReference type="HAMAP-Rule" id="MF_01588"/>
    </source>
</evidence>
<dbReference type="InterPro" id="IPR012340">
    <property type="entry name" value="NA-bd_OB-fold"/>
</dbReference>
<keyword evidence="14" id="KW-0464">Manganese</keyword>
<dbReference type="Pfam" id="PF14520">
    <property type="entry name" value="HHH_5"/>
    <property type="match status" value="1"/>
</dbReference>
<comment type="catalytic activity">
    <reaction evidence="12 14 15">
        <text>NAD(+) + (deoxyribonucleotide)n-3'-hydroxyl + 5'-phospho-(deoxyribonucleotide)m = (deoxyribonucleotide)n+m + AMP + beta-nicotinamide D-nucleotide.</text>
        <dbReference type="EC" id="6.5.1.2"/>
    </reaction>
</comment>
<dbReference type="InterPro" id="IPR013839">
    <property type="entry name" value="DNAligase_adenylation"/>
</dbReference>
<evidence type="ECO:0000313" key="18">
    <source>
        <dbReference type="Proteomes" id="UP000282818"/>
    </source>
</evidence>
<dbReference type="PANTHER" id="PTHR23389">
    <property type="entry name" value="CHROMOSOME TRANSMISSION FIDELITY FACTOR 18"/>
    <property type="match status" value="1"/>
</dbReference>
<evidence type="ECO:0000256" key="7">
    <source>
        <dbReference type="ARBA" id="ARBA00022763"/>
    </source>
</evidence>
<dbReference type="Pfam" id="PF12826">
    <property type="entry name" value="HHH_2"/>
    <property type="match status" value="2"/>
</dbReference>
<feature type="active site" description="N6-AMP-lysine intermediate" evidence="14">
    <location>
        <position position="117"/>
    </location>
</feature>
<dbReference type="Proteomes" id="UP000282818">
    <property type="component" value="Unassembled WGS sequence"/>
</dbReference>
<feature type="binding site" evidence="14">
    <location>
        <position position="138"/>
    </location>
    <ligand>
        <name>NAD(+)</name>
        <dbReference type="ChEBI" id="CHEBI:57540"/>
    </ligand>
</feature>
<dbReference type="AlphaFoldDB" id="A0A437Q709"/>
<evidence type="ECO:0000256" key="10">
    <source>
        <dbReference type="ARBA" id="ARBA00023027"/>
    </source>
</evidence>
<keyword evidence="6 14" id="KW-0479">Metal-binding</keyword>
<evidence type="ECO:0000256" key="9">
    <source>
        <dbReference type="ARBA" id="ARBA00022842"/>
    </source>
</evidence>
<dbReference type="InterPro" id="IPR033136">
    <property type="entry name" value="DNA_ligase_CS"/>
</dbReference>
<keyword evidence="11 14" id="KW-0234">DNA repair</keyword>
<dbReference type="PROSITE" id="PS01056">
    <property type="entry name" value="DNA_LIGASE_N2"/>
    <property type="match status" value="1"/>
</dbReference>
<dbReference type="InterPro" id="IPR041663">
    <property type="entry name" value="DisA/LigA_HHH"/>
</dbReference>
<feature type="binding site" evidence="14">
    <location>
        <position position="175"/>
    </location>
    <ligand>
        <name>NAD(+)</name>
        <dbReference type="ChEBI" id="CHEBI:57540"/>
    </ligand>
</feature>
<feature type="domain" description="BRCT" evidence="16">
    <location>
        <begin position="695"/>
        <end position="773"/>
    </location>
</feature>
<name>A0A437Q709_9GAMM</name>
<feature type="binding site" evidence="14">
    <location>
        <position position="115"/>
    </location>
    <ligand>
        <name>NAD(+)</name>
        <dbReference type="ChEBI" id="CHEBI:57540"/>
    </ligand>
</feature>
<protein>
    <recommendedName>
        <fullName evidence="3 14">DNA ligase</fullName>
        <ecNumber evidence="2 14">6.5.1.2</ecNumber>
    </recommendedName>
    <alternativeName>
        <fullName evidence="14">Polydeoxyribonucleotide synthase [NAD(+)]</fullName>
    </alternativeName>
</protein>
<dbReference type="InterPro" id="IPR036420">
    <property type="entry name" value="BRCT_dom_sf"/>
</dbReference>
<dbReference type="GO" id="GO:0005829">
    <property type="term" value="C:cytosol"/>
    <property type="evidence" value="ECO:0007669"/>
    <property type="project" value="TreeGrafter"/>
</dbReference>
<organism evidence="17 18">
    <name type="scientific">Neptunomonas marina</name>
    <dbReference type="NCBI Taxonomy" id="1815562"/>
    <lineage>
        <taxon>Bacteria</taxon>
        <taxon>Pseudomonadati</taxon>
        <taxon>Pseudomonadota</taxon>
        <taxon>Gammaproteobacteria</taxon>
        <taxon>Oceanospirillales</taxon>
        <taxon>Oceanospirillaceae</taxon>
        <taxon>Neptunomonas</taxon>
    </lineage>
</organism>
<evidence type="ECO:0000256" key="3">
    <source>
        <dbReference type="ARBA" id="ARBA00013308"/>
    </source>
</evidence>
<keyword evidence="4 14" id="KW-0436">Ligase</keyword>
<dbReference type="GO" id="GO:0006281">
    <property type="term" value="P:DNA repair"/>
    <property type="evidence" value="ECO:0007669"/>
    <property type="project" value="UniProtKB-KW"/>
</dbReference>
<comment type="similarity">
    <text evidence="13 14">Belongs to the NAD-dependent DNA ligase family. LigA subfamily.</text>
</comment>
<dbReference type="SUPFAM" id="SSF56091">
    <property type="entry name" value="DNA ligase/mRNA capping enzyme, catalytic domain"/>
    <property type="match status" value="1"/>
</dbReference>
<dbReference type="InterPro" id="IPR018239">
    <property type="entry name" value="DNA_ligase_AS"/>
</dbReference>
<dbReference type="EMBL" id="SACQ01000005">
    <property type="protein sequence ID" value="RVU30299.1"/>
    <property type="molecule type" value="Genomic_DNA"/>
</dbReference>
<keyword evidence="7 14" id="KW-0227">DNA damage</keyword>
<dbReference type="SMART" id="SM00532">
    <property type="entry name" value="LIGANc"/>
    <property type="match status" value="1"/>
</dbReference>
<dbReference type="GO" id="GO:0003911">
    <property type="term" value="F:DNA ligase (NAD+) activity"/>
    <property type="evidence" value="ECO:0007669"/>
    <property type="project" value="UniProtKB-UniRule"/>
</dbReference>
<comment type="caution">
    <text evidence="17">The sequence shown here is derived from an EMBL/GenBank/DDBJ whole genome shotgun (WGS) entry which is preliminary data.</text>
</comment>
<dbReference type="HAMAP" id="MF_01588">
    <property type="entry name" value="DNA_ligase_A"/>
    <property type="match status" value="1"/>
</dbReference>
<dbReference type="Gene3D" id="1.10.287.610">
    <property type="entry name" value="Helix hairpin bin"/>
    <property type="match status" value="1"/>
</dbReference>
<feature type="binding site" evidence="14">
    <location>
        <begin position="84"/>
        <end position="85"/>
    </location>
    <ligand>
        <name>NAD(+)</name>
        <dbReference type="ChEBI" id="CHEBI:57540"/>
    </ligand>
</feature>
<dbReference type="Pfam" id="PF03120">
    <property type="entry name" value="OB_DNA_ligase"/>
    <property type="match status" value="1"/>
</dbReference>
<evidence type="ECO:0000256" key="6">
    <source>
        <dbReference type="ARBA" id="ARBA00022723"/>
    </source>
</evidence>
<feature type="binding site" evidence="14">
    <location>
        <position position="439"/>
    </location>
    <ligand>
        <name>Zn(2+)</name>
        <dbReference type="ChEBI" id="CHEBI:29105"/>
    </ligand>
</feature>
<feature type="binding site" evidence="14">
    <location>
        <position position="445"/>
    </location>
    <ligand>
        <name>Zn(2+)</name>
        <dbReference type="ChEBI" id="CHEBI:29105"/>
    </ligand>
</feature>
<dbReference type="GO" id="GO:0046872">
    <property type="term" value="F:metal ion binding"/>
    <property type="evidence" value="ECO:0007669"/>
    <property type="project" value="UniProtKB-KW"/>
</dbReference>
<dbReference type="Pfam" id="PF01653">
    <property type="entry name" value="DNA_ligase_aden"/>
    <property type="match status" value="1"/>
</dbReference>
<evidence type="ECO:0000256" key="8">
    <source>
        <dbReference type="ARBA" id="ARBA00022833"/>
    </source>
</evidence>
<dbReference type="InterPro" id="IPR001679">
    <property type="entry name" value="DNA_ligase"/>
</dbReference>
<dbReference type="Gene3D" id="2.40.50.140">
    <property type="entry name" value="Nucleic acid-binding proteins"/>
    <property type="match status" value="1"/>
</dbReference>
<dbReference type="Gene3D" id="3.40.50.10190">
    <property type="entry name" value="BRCT domain"/>
    <property type="match status" value="1"/>
</dbReference>
<reference evidence="17 18" key="1">
    <citation type="submission" date="2019-01" db="EMBL/GenBank/DDBJ databases">
        <authorList>
            <person name="Chen W.-M."/>
        </authorList>
    </citation>
    <scope>NUCLEOTIDE SEQUENCE [LARGE SCALE GENOMIC DNA]</scope>
    <source>
        <strain evidence="17 18">HPM-16</strain>
    </source>
</reference>
<accession>A0A437Q709</accession>
<dbReference type="RefSeq" id="WP_127694495.1">
    <property type="nucleotide sequence ID" value="NZ_SACQ01000005.1"/>
</dbReference>
<dbReference type="PIRSF" id="PIRSF001604">
    <property type="entry name" value="LigA"/>
    <property type="match status" value="1"/>
</dbReference>
<evidence type="ECO:0000256" key="13">
    <source>
        <dbReference type="ARBA" id="ARBA00060881"/>
    </source>
</evidence>
<dbReference type="SUPFAM" id="SSF47781">
    <property type="entry name" value="RuvA domain 2-like"/>
    <property type="match status" value="2"/>
</dbReference>
<dbReference type="InterPro" id="IPR001357">
    <property type="entry name" value="BRCT_dom"/>
</dbReference>
<dbReference type="PROSITE" id="PS01055">
    <property type="entry name" value="DNA_LIGASE_N1"/>
    <property type="match status" value="1"/>
</dbReference>
<evidence type="ECO:0000256" key="11">
    <source>
        <dbReference type="ARBA" id="ARBA00023204"/>
    </source>
</evidence>
<dbReference type="CDD" id="cd17748">
    <property type="entry name" value="BRCT_DNA_ligase_like"/>
    <property type="match status" value="1"/>
</dbReference>
<keyword evidence="5 14" id="KW-0235">DNA replication</keyword>
<evidence type="ECO:0000256" key="15">
    <source>
        <dbReference type="RuleBase" id="RU000618"/>
    </source>
</evidence>
<dbReference type="GO" id="GO:0003677">
    <property type="term" value="F:DNA binding"/>
    <property type="evidence" value="ECO:0007669"/>
    <property type="project" value="InterPro"/>
</dbReference>
<feature type="binding site" evidence="14">
    <location>
        <position position="316"/>
    </location>
    <ligand>
        <name>NAD(+)</name>
        <dbReference type="ChEBI" id="CHEBI:57540"/>
    </ligand>
</feature>
<keyword evidence="18" id="KW-1185">Reference proteome</keyword>
<dbReference type="NCBIfam" id="NF005932">
    <property type="entry name" value="PRK07956.1"/>
    <property type="match status" value="1"/>
</dbReference>
<gene>
    <name evidence="14 17" type="primary">ligA</name>
    <name evidence="17" type="ORF">EOE65_11680</name>
</gene>
<dbReference type="InterPro" id="IPR004150">
    <property type="entry name" value="NAD_DNA_ligase_OB"/>
</dbReference>
<evidence type="ECO:0000256" key="12">
    <source>
        <dbReference type="ARBA" id="ARBA00034005"/>
    </source>
</evidence>
<dbReference type="Gene3D" id="6.20.10.30">
    <property type="match status" value="1"/>
</dbReference>
<dbReference type="InterPro" id="IPR003583">
    <property type="entry name" value="Hlx-hairpin-Hlx_DNA-bd_motif"/>
</dbReference>
<dbReference type="FunFam" id="1.10.287.610:FF:000002">
    <property type="entry name" value="DNA ligase"/>
    <property type="match status" value="1"/>
</dbReference>
<keyword evidence="8 14" id="KW-0862">Zinc</keyword>
<evidence type="ECO:0000256" key="2">
    <source>
        <dbReference type="ARBA" id="ARBA00012722"/>
    </source>
</evidence>
<sequence length="778" mass="84618">MTDKTTPAEEIAQLIEQLNHHNHLYYVKDEPSIPDAEYDRLFQRLLALESDFPDLVASDSPTQRVGGAPLAGFSEVTHERPMLSLGNAFSGEDFIDFDRRVRERAGQEVVEYACEPKLDGIAVSLLYEEGVLVRGATRGDGSTGEDITHNVRTIRSIPLSLSGSGWPQRLEVRGEIYMPKAGFAAMNDRLASAGEKTFVNPRNAAAGSLRQLDSRVTAQRPLEMCCYGIGVVEEGELPDNHFDTMHALAQWGFRISGYLERLSGPEQVLDYYERLSAQRNDLPFEIDGLVYKVNRYALQENLGFVSRAPRWAIAHKFPAQEELTVLESVDFQVGRTGVITPVARLTPVFVGGVTVSNATLHNMGEIARLDARVGDTVIVRRAGDVIPQVVQVVVDRRPEHTKPIAAPSACPVCGSDVERVQLQQRSAKGAAADGAAYRCVGRLTCSAQRQQALIHFGSRKALDIEGLGEKVAIQLSDVGLVKSPADLFELEVEQLEALEGFAHQSALNLFKAIQGCRGATLARVIYALGIPDVGEETARTLAEYFGSFDKIRAATPQILTLLPDIGDEVAAEIAHFFADEHNNQEVDRLLAVGFTLDNSGSKTLTLSLEELITRAKIPYVGGGSAKQLAAHFQTVDALVKATEAELSTVDKLSKRAIASMLDVLADESWVESLRRTEALLLDYGFHWTLAESRAEAALPLENKTYVLTGTLSQLTRSEAKAALQQLGAKVSGSVSKKTDCVVAGEAAGSKLTKAQDLGIPVLDEEGLLALLDEYGVSR</sequence>
<dbReference type="PANTHER" id="PTHR23389:SF9">
    <property type="entry name" value="DNA LIGASE"/>
    <property type="match status" value="1"/>
</dbReference>
<evidence type="ECO:0000256" key="1">
    <source>
        <dbReference type="ARBA" id="ARBA00004067"/>
    </source>
</evidence>
<dbReference type="SMART" id="SM00278">
    <property type="entry name" value="HhH1"/>
    <property type="match status" value="4"/>
</dbReference>
<dbReference type="SUPFAM" id="SSF50249">
    <property type="entry name" value="Nucleic acid-binding proteins"/>
    <property type="match status" value="1"/>
</dbReference>
<dbReference type="Gene3D" id="1.10.150.20">
    <property type="entry name" value="5' to 3' exonuclease, C-terminal subdomain"/>
    <property type="match status" value="3"/>
</dbReference>
<dbReference type="SMART" id="SM00292">
    <property type="entry name" value="BRCT"/>
    <property type="match status" value="1"/>
</dbReference>
<comment type="cofactor">
    <cofactor evidence="14">
        <name>Mg(2+)</name>
        <dbReference type="ChEBI" id="CHEBI:18420"/>
    </cofactor>
    <cofactor evidence="14">
        <name>Mn(2+)</name>
        <dbReference type="ChEBI" id="CHEBI:29035"/>
    </cofactor>
</comment>
<dbReference type="InterPro" id="IPR013840">
    <property type="entry name" value="DNAligase_N"/>
</dbReference>
<dbReference type="FunFam" id="3.30.470.30:FF:000001">
    <property type="entry name" value="DNA ligase"/>
    <property type="match status" value="1"/>
</dbReference>
<dbReference type="EC" id="6.5.1.2" evidence="2 14"/>
<comment type="function">
    <text evidence="1 14">DNA ligase that catalyzes the formation of phosphodiester linkages between 5'-phosphoryl and 3'-hydroxyl groups in double-stranded DNA using NAD as a coenzyme and as the energy source for the reaction. It is essential for DNA replication and repair of damaged DNA.</text>
</comment>
<evidence type="ECO:0000259" key="16">
    <source>
        <dbReference type="PROSITE" id="PS50172"/>
    </source>
</evidence>
<dbReference type="Pfam" id="PF00533">
    <property type="entry name" value="BRCT"/>
    <property type="match status" value="1"/>
</dbReference>
<dbReference type="NCBIfam" id="TIGR00575">
    <property type="entry name" value="dnlj"/>
    <property type="match status" value="1"/>
</dbReference>
<feature type="binding site" evidence="14">
    <location>
        <position position="413"/>
    </location>
    <ligand>
        <name>Zn(2+)</name>
        <dbReference type="ChEBI" id="CHEBI:29105"/>
    </ligand>
</feature>
<evidence type="ECO:0000313" key="17">
    <source>
        <dbReference type="EMBL" id="RVU30299.1"/>
    </source>
</evidence>
<dbReference type="FunFam" id="2.40.50.140:FF:000012">
    <property type="entry name" value="DNA ligase"/>
    <property type="match status" value="1"/>
</dbReference>
<feature type="binding site" evidence="14">
    <location>
        <position position="410"/>
    </location>
    <ligand>
        <name>Zn(2+)</name>
        <dbReference type="ChEBI" id="CHEBI:29105"/>
    </ligand>
</feature>
<feature type="binding site" evidence="14">
    <location>
        <position position="292"/>
    </location>
    <ligand>
        <name>NAD(+)</name>
        <dbReference type="ChEBI" id="CHEBI:57540"/>
    </ligand>
</feature>
<dbReference type="Gene3D" id="3.30.470.30">
    <property type="entry name" value="DNA ligase/mRNA capping enzyme"/>
    <property type="match status" value="1"/>
</dbReference>
<dbReference type="PROSITE" id="PS50172">
    <property type="entry name" value="BRCT"/>
    <property type="match status" value="1"/>
</dbReference>
<feature type="binding site" evidence="14">
    <location>
        <begin position="35"/>
        <end position="39"/>
    </location>
    <ligand>
        <name>NAD(+)</name>
        <dbReference type="ChEBI" id="CHEBI:57540"/>
    </ligand>
</feature>
<proteinExistence type="inferred from homology"/>
<keyword evidence="10 14" id="KW-0520">NAD</keyword>
<evidence type="ECO:0000256" key="4">
    <source>
        <dbReference type="ARBA" id="ARBA00022598"/>
    </source>
</evidence>
<dbReference type="FunFam" id="1.10.150.20:FF:000006">
    <property type="entry name" value="DNA ligase"/>
    <property type="match status" value="1"/>
</dbReference>